<reference evidence="2" key="1">
    <citation type="journal article" date="2024" name="Proc. Natl. Acad. Sci. U.S.A.">
        <title>Extraordinary preservation of gene collinearity over three hundred million years revealed in homosporous lycophytes.</title>
        <authorList>
            <person name="Li C."/>
            <person name="Wickell D."/>
            <person name="Kuo L.Y."/>
            <person name="Chen X."/>
            <person name="Nie B."/>
            <person name="Liao X."/>
            <person name="Peng D."/>
            <person name="Ji J."/>
            <person name="Jenkins J."/>
            <person name="Williams M."/>
            <person name="Shu S."/>
            <person name="Plott C."/>
            <person name="Barry K."/>
            <person name="Rajasekar S."/>
            <person name="Grimwood J."/>
            <person name="Han X."/>
            <person name="Sun S."/>
            <person name="Hou Z."/>
            <person name="He W."/>
            <person name="Dai G."/>
            <person name="Sun C."/>
            <person name="Schmutz J."/>
            <person name="Leebens-Mack J.H."/>
            <person name="Li F.W."/>
            <person name="Wang L."/>
        </authorList>
    </citation>
    <scope>NUCLEOTIDE SEQUENCE [LARGE SCALE GENOMIC DNA]</scope>
    <source>
        <strain evidence="2">cv. PW_Plant_1</strain>
    </source>
</reference>
<dbReference type="Proteomes" id="UP001162992">
    <property type="component" value="Chromosome 15"/>
</dbReference>
<evidence type="ECO:0000313" key="2">
    <source>
        <dbReference type="Proteomes" id="UP001162992"/>
    </source>
</evidence>
<proteinExistence type="predicted"/>
<organism evidence="1 2">
    <name type="scientific">Diphasiastrum complanatum</name>
    <name type="common">Issler's clubmoss</name>
    <name type="synonym">Lycopodium complanatum</name>
    <dbReference type="NCBI Taxonomy" id="34168"/>
    <lineage>
        <taxon>Eukaryota</taxon>
        <taxon>Viridiplantae</taxon>
        <taxon>Streptophyta</taxon>
        <taxon>Embryophyta</taxon>
        <taxon>Tracheophyta</taxon>
        <taxon>Lycopodiopsida</taxon>
        <taxon>Lycopodiales</taxon>
        <taxon>Lycopodiaceae</taxon>
        <taxon>Lycopodioideae</taxon>
        <taxon>Diphasiastrum</taxon>
    </lineage>
</organism>
<accession>A0ACC2BI42</accession>
<protein>
    <submittedName>
        <fullName evidence="1">Uncharacterized protein</fullName>
    </submittedName>
</protein>
<gene>
    <name evidence="1" type="ORF">O6H91_15G048500</name>
</gene>
<evidence type="ECO:0000313" key="1">
    <source>
        <dbReference type="EMBL" id="KAJ7529410.1"/>
    </source>
</evidence>
<keyword evidence="2" id="KW-1185">Reference proteome</keyword>
<comment type="caution">
    <text evidence="1">The sequence shown here is derived from an EMBL/GenBank/DDBJ whole genome shotgun (WGS) entry which is preliminary data.</text>
</comment>
<dbReference type="EMBL" id="CM055106">
    <property type="protein sequence ID" value="KAJ7529410.1"/>
    <property type="molecule type" value="Genomic_DNA"/>
</dbReference>
<name>A0ACC2BI42_DIPCM</name>
<sequence length="579" mass="65326">MGFKSKSSLEMKQSSRELSLPPTSTALQKKALLKDEILKIFAERKLRTGAFGTVESELDQKAWRMRPNALQSRQARNLKKSMDQRKLRMKEYMKKSLFADIFKGAEQTQEGGEAAERMEAAGTVEQVAHDLIEKTADLQNREKHGVWSQLGKPYTCLGVPAFAIPKECPMLEGAESDPVKDNVLFQFFQPPPKSTEEIKFLEQTVPIFKKRRESLLKYLRASTNMQRILNKMGLLHVHDAEHTRFSRKPLEAVDHLRKTIKAGAIYSCSNTTDIPNANLSDPTLKGCNTLLDQSHQSFVRCGDDGLATRCYSVSQNSPGYDTLTLGKNNGLLRVSLGDSVGTAPLSEFSRPMLLDICGSLKQDPEIDSPDDESVVFDWRKQFLMLQQRLQKELMAKLTAQNVRREHCRSSSLYTAEVAGMLISHLRECLGRKSPISTLHIWKCVEEKQAKEKVVSAPLCPELESIKIFYSRVCSFVRNQKMDDPLMEILIHHLKDLLEHGFKLQKNLLSSLCQRLAGLPDHVESTGRMSCLMPILHFICKDLHISSTEFHCILSSSGLELYSTLNSRSPSIFVSPVAIE</sequence>